<protein>
    <recommendedName>
        <fullName evidence="2">Chitin-binding type-2 domain-containing protein</fullName>
    </recommendedName>
</protein>
<evidence type="ECO:0000259" key="2">
    <source>
        <dbReference type="PROSITE" id="PS50940"/>
    </source>
</evidence>
<proteinExistence type="predicted"/>
<dbReference type="InterPro" id="IPR036508">
    <property type="entry name" value="Chitin-bd_dom_sf"/>
</dbReference>
<dbReference type="GeneID" id="20241045"/>
<dbReference type="CTD" id="20241045"/>
<keyword evidence="1" id="KW-0732">Signal</keyword>
<dbReference type="HOGENOM" id="CLU_1186034_0_0_1"/>
<feature type="domain" description="Chitin-binding type-2" evidence="2">
    <location>
        <begin position="95"/>
        <end position="157"/>
    </location>
</feature>
<dbReference type="SUPFAM" id="SSF57625">
    <property type="entry name" value="Invertebrate chitin-binding proteins"/>
    <property type="match status" value="3"/>
</dbReference>
<dbReference type="Pfam" id="PF01607">
    <property type="entry name" value="CBM_14"/>
    <property type="match status" value="1"/>
</dbReference>
<feature type="signal peptide" evidence="1">
    <location>
        <begin position="1"/>
        <end position="19"/>
    </location>
</feature>
<dbReference type="GO" id="GO:0005576">
    <property type="term" value="C:extracellular region"/>
    <property type="evidence" value="ECO:0007669"/>
    <property type="project" value="InterPro"/>
</dbReference>
<dbReference type="GO" id="GO:0008061">
    <property type="term" value="F:chitin binding"/>
    <property type="evidence" value="ECO:0007669"/>
    <property type="project" value="InterPro"/>
</dbReference>
<dbReference type="InterPro" id="IPR002557">
    <property type="entry name" value="Chitin-bd_dom"/>
</dbReference>
<feature type="domain" description="Chitin-binding type-2" evidence="2">
    <location>
        <begin position="29"/>
        <end position="88"/>
    </location>
</feature>
<dbReference type="KEGG" id="lgi:LOTGIDRAFT_169029"/>
<evidence type="ECO:0000256" key="1">
    <source>
        <dbReference type="SAM" id="SignalP"/>
    </source>
</evidence>
<organism evidence="3 4">
    <name type="scientific">Lottia gigantea</name>
    <name type="common">Giant owl limpet</name>
    <dbReference type="NCBI Taxonomy" id="225164"/>
    <lineage>
        <taxon>Eukaryota</taxon>
        <taxon>Metazoa</taxon>
        <taxon>Spiralia</taxon>
        <taxon>Lophotrochozoa</taxon>
        <taxon>Mollusca</taxon>
        <taxon>Gastropoda</taxon>
        <taxon>Patellogastropoda</taxon>
        <taxon>Lottioidea</taxon>
        <taxon>Lottiidae</taxon>
        <taxon>Lottia</taxon>
    </lineage>
</organism>
<dbReference type="OrthoDB" id="6020543at2759"/>
<dbReference type="RefSeq" id="XP_009065571.1">
    <property type="nucleotide sequence ID" value="XM_009067323.1"/>
</dbReference>
<dbReference type="Gene3D" id="2.170.140.10">
    <property type="entry name" value="Chitin binding domain"/>
    <property type="match status" value="1"/>
</dbReference>
<dbReference type="AlphaFoldDB" id="V3ZHU5"/>
<reference evidence="3 4" key="1">
    <citation type="journal article" date="2013" name="Nature">
        <title>Insights into bilaterian evolution from three spiralian genomes.</title>
        <authorList>
            <person name="Simakov O."/>
            <person name="Marletaz F."/>
            <person name="Cho S.J."/>
            <person name="Edsinger-Gonzales E."/>
            <person name="Havlak P."/>
            <person name="Hellsten U."/>
            <person name="Kuo D.H."/>
            <person name="Larsson T."/>
            <person name="Lv J."/>
            <person name="Arendt D."/>
            <person name="Savage R."/>
            <person name="Osoegawa K."/>
            <person name="de Jong P."/>
            <person name="Grimwood J."/>
            <person name="Chapman J.A."/>
            <person name="Shapiro H."/>
            <person name="Aerts A."/>
            <person name="Otillar R.P."/>
            <person name="Terry A.Y."/>
            <person name="Boore J.L."/>
            <person name="Grigoriev I.V."/>
            <person name="Lindberg D.R."/>
            <person name="Seaver E.C."/>
            <person name="Weisblat D.A."/>
            <person name="Putnam N.H."/>
            <person name="Rokhsar D.S."/>
        </authorList>
    </citation>
    <scope>NUCLEOTIDE SEQUENCE [LARGE SCALE GENOMIC DNA]</scope>
</reference>
<name>V3ZHU5_LOTGI</name>
<gene>
    <name evidence="3" type="ORF">LOTGIDRAFT_169029</name>
</gene>
<accession>V3ZHU5</accession>
<feature type="chain" id="PRO_5004715251" description="Chitin-binding type-2 domain-containing protein" evidence="1">
    <location>
        <begin position="20"/>
        <end position="235"/>
    </location>
</feature>
<evidence type="ECO:0000313" key="4">
    <source>
        <dbReference type="Proteomes" id="UP000030746"/>
    </source>
</evidence>
<dbReference type="EMBL" id="KB203598">
    <property type="protein sequence ID" value="ESO83792.1"/>
    <property type="molecule type" value="Genomic_DNA"/>
</dbReference>
<keyword evidence="4" id="KW-1185">Reference proteome</keyword>
<sequence>MKTLLLILVSPLLVSFCEANKKFGVYHLDWLCLDEGIYARNVPWDCSGYIICSAGIAYSFHCPASQTYNAVLSTCEYVKNYGTNDCIQNPFNYLDMLCLYNPGAKIESQESCAQYFDCSQRSSTWQFSKYVLECPYPDLFSSKTGRCENFRNVKCGARKEPKAPCDYVQYKQICADPGKCSPCNKRHPTCLGYKNGFHPIPTSSKYFMFCFRERTLLVKKCHSNTSFSYKTSRCV</sequence>
<dbReference type="OMA" id="PRTRECP"/>
<evidence type="ECO:0000313" key="3">
    <source>
        <dbReference type="EMBL" id="ESO83792.1"/>
    </source>
</evidence>
<dbReference type="Proteomes" id="UP000030746">
    <property type="component" value="Unassembled WGS sequence"/>
</dbReference>
<dbReference type="PROSITE" id="PS50940">
    <property type="entry name" value="CHIT_BIND_II"/>
    <property type="match status" value="2"/>
</dbReference>